<keyword evidence="4" id="KW-1185">Reference proteome</keyword>
<proteinExistence type="predicted"/>
<gene>
    <name evidence="3" type="ORF">ABT404_28630</name>
</gene>
<reference evidence="3 4" key="1">
    <citation type="submission" date="2024-06" db="EMBL/GenBank/DDBJ databases">
        <title>The Natural Products Discovery Center: Release of the First 8490 Sequenced Strains for Exploring Actinobacteria Biosynthetic Diversity.</title>
        <authorList>
            <person name="Kalkreuter E."/>
            <person name="Kautsar S.A."/>
            <person name="Yang D."/>
            <person name="Bader C.D."/>
            <person name="Teijaro C.N."/>
            <person name="Fluegel L."/>
            <person name="Davis C.M."/>
            <person name="Simpson J.R."/>
            <person name="Lauterbach L."/>
            <person name="Steele A.D."/>
            <person name="Gui C."/>
            <person name="Meng S."/>
            <person name="Li G."/>
            <person name="Viehrig K."/>
            <person name="Ye F."/>
            <person name="Su P."/>
            <person name="Kiefer A.F."/>
            <person name="Nichols A."/>
            <person name="Cepeda A.J."/>
            <person name="Yan W."/>
            <person name="Fan B."/>
            <person name="Jiang Y."/>
            <person name="Adhikari A."/>
            <person name="Zheng C.-J."/>
            <person name="Schuster L."/>
            <person name="Cowan T.M."/>
            <person name="Smanski M.J."/>
            <person name="Chevrette M.G."/>
            <person name="De Carvalho L.P.S."/>
            <person name="Shen B."/>
        </authorList>
    </citation>
    <scope>NUCLEOTIDE SEQUENCE [LARGE SCALE GENOMIC DNA]</scope>
    <source>
        <strain evidence="3 4">NPDC000234</strain>
    </source>
</reference>
<protein>
    <recommendedName>
        <fullName evidence="5">Kynureninase</fullName>
    </recommendedName>
</protein>
<dbReference type="Proteomes" id="UP001474181">
    <property type="component" value="Unassembled WGS sequence"/>
</dbReference>
<feature type="compositionally biased region" description="Gly residues" evidence="2">
    <location>
        <begin position="11"/>
        <end position="25"/>
    </location>
</feature>
<evidence type="ECO:0000313" key="3">
    <source>
        <dbReference type="EMBL" id="MER7183391.1"/>
    </source>
</evidence>
<dbReference type="InterPro" id="IPR015422">
    <property type="entry name" value="PyrdxlP-dep_Trfase_small"/>
</dbReference>
<evidence type="ECO:0000256" key="2">
    <source>
        <dbReference type="SAM" id="MobiDB-lite"/>
    </source>
</evidence>
<dbReference type="PANTHER" id="PTHR14084:SF0">
    <property type="entry name" value="KYNURENINASE"/>
    <property type="match status" value="1"/>
</dbReference>
<evidence type="ECO:0008006" key="5">
    <source>
        <dbReference type="Google" id="ProtNLM"/>
    </source>
</evidence>
<dbReference type="Gene3D" id="3.90.1150.10">
    <property type="entry name" value="Aspartate Aminotransferase, domain 1"/>
    <property type="match status" value="1"/>
</dbReference>
<dbReference type="InterPro" id="IPR015424">
    <property type="entry name" value="PyrdxlP-dep_Trfase"/>
</dbReference>
<dbReference type="EMBL" id="JBEPEK010000242">
    <property type="protein sequence ID" value="MER7183391.1"/>
    <property type="molecule type" value="Genomic_DNA"/>
</dbReference>
<feature type="region of interest" description="Disordered" evidence="2">
    <location>
        <begin position="1"/>
        <end position="36"/>
    </location>
</feature>
<dbReference type="SUPFAM" id="SSF53383">
    <property type="entry name" value="PLP-dependent transferases"/>
    <property type="match status" value="1"/>
</dbReference>
<keyword evidence="1" id="KW-0663">Pyridoxal phosphate</keyword>
<dbReference type="RefSeq" id="WP_434094745.1">
    <property type="nucleotide sequence ID" value="NZ_JBEPEK010000242.1"/>
</dbReference>
<dbReference type="Pfam" id="PF22580">
    <property type="entry name" value="KYNU_C"/>
    <property type="match status" value="1"/>
</dbReference>
<comment type="caution">
    <text evidence="3">The sequence shown here is derived from an EMBL/GenBank/DDBJ whole genome shotgun (WGS) entry which is preliminary data.</text>
</comment>
<dbReference type="PANTHER" id="PTHR14084">
    <property type="entry name" value="KYNURENINASE"/>
    <property type="match status" value="1"/>
</dbReference>
<evidence type="ECO:0000313" key="4">
    <source>
        <dbReference type="Proteomes" id="UP001474181"/>
    </source>
</evidence>
<dbReference type="InterPro" id="IPR010111">
    <property type="entry name" value="Kynureninase"/>
</dbReference>
<sequence>IGHDRESARQGAGGPAGEGRGRGGPPGDPDRRGSHLTLRHPDAWRICRALAEDAGVVCDYREPDRLRIGPSAAYTRFTDVWDALDRTRRLVAEGAHTRLPHEKARIT</sequence>
<organism evidence="3 4">
    <name type="scientific">Streptomyces hyaluromycini</name>
    <dbReference type="NCBI Taxonomy" id="1377993"/>
    <lineage>
        <taxon>Bacteria</taxon>
        <taxon>Bacillati</taxon>
        <taxon>Actinomycetota</taxon>
        <taxon>Actinomycetes</taxon>
        <taxon>Kitasatosporales</taxon>
        <taxon>Streptomycetaceae</taxon>
        <taxon>Streptomyces</taxon>
    </lineage>
</organism>
<feature type="non-terminal residue" evidence="3">
    <location>
        <position position="1"/>
    </location>
</feature>
<evidence type="ECO:0000256" key="1">
    <source>
        <dbReference type="ARBA" id="ARBA00022898"/>
    </source>
</evidence>
<accession>A0ABV1X300</accession>
<name>A0ABV1X300_9ACTN</name>